<dbReference type="UniPathway" id="UPA00128">
    <property type="reaction ID" value="UER00191"/>
</dbReference>
<dbReference type="PANTHER" id="PTHR43238">
    <property type="entry name" value="GDP-L-FUCOSE SYNTHASE"/>
    <property type="match status" value="1"/>
</dbReference>
<feature type="binding site" evidence="9">
    <location>
        <position position="265"/>
    </location>
    <ligand>
        <name>substrate</name>
    </ligand>
</feature>
<dbReference type="InterPro" id="IPR001509">
    <property type="entry name" value="Epimerase_deHydtase"/>
</dbReference>
<evidence type="ECO:0000256" key="6">
    <source>
        <dbReference type="ARBA" id="ARBA00023235"/>
    </source>
</evidence>
<evidence type="ECO:0000259" key="10">
    <source>
        <dbReference type="Pfam" id="PF01370"/>
    </source>
</evidence>
<dbReference type="HAMAP" id="MF_00956">
    <property type="entry name" value="GDP_fucose_synth"/>
    <property type="match status" value="1"/>
</dbReference>
<feature type="binding site" evidence="9">
    <location>
        <position position="174"/>
    </location>
    <ligand>
        <name>substrate</name>
    </ligand>
</feature>
<feature type="binding site" evidence="9">
    <location>
        <begin position="92"/>
        <end position="95"/>
    </location>
    <ligand>
        <name>NADP(+)</name>
        <dbReference type="ChEBI" id="CHEBI:58349"/>
    </ligand>
</feature>
<dbReference type="Gene3D" id="3.40.50.720">
    <property type="entry name" value="NAD(P)-binding Rossmann-like Domain"/>
    <property type="match status" value="1"/>
</dbReference>
<comment type="pathway">
    <text evidence="1 9">Nucleotide-sugar biosynthesis; GDP-L-fucose biosynthesis via de novo pathway; GDP-L-fucose from GDP-alpha-D-mannose: step 2/2.</text>
</comment>
<feature type="active site" description="Proton donor/acceptor" evidence="9">
    <location>
        <position position="123"/>
    </location>
</feature>
<dbReference type="InterPro" id="IPR028614">
    <property type="entry name" value="GDP_fucose/colitose_synth"/>
</dbReference>
<evidence type="ECO:0000256" key="9">
    <source>
        <dbReference type="HAMAP-Rule" id="MF_00956"/>
    </source>
</evidence>
<reference evidence="11" key="2">
    <citation type="submission" date="2013-02" db="EMBL/GenBank/DDBJ databases">
        <title>EmbRS an orphan two-component system to save Rubrivivax gelatinosus from drowning.</title>
        <authorList>
            <person name="Steunou A."/>
            <person name="Liotenberg S."/>
            <person name="Soler M."/>
            <person name="Briandet R."/>
            <person name="Barbe V."/>
            <person name="Astier C."/>
            <person name="Ouchane S."/>
        </authorList>
    </citation>
    <scope>NUCLEOTIDE SEQUENCE</scope>
    <source>
        <strain evidence="11">S1</strain>
    </source>
</reference>
<evidence type="ECO:0000256" key="1">
    <source>
        <dbReference type="ARBA" id="ARBA00004883"/>
    </source>
</evidence>
<dbReference type="Gene3D" id="3.90.25.10">
    <property type="entry name" value="UDP-galactose 4-epimerase, domain 1"/>
    <property type="match status" value="1"/>
</dbReference>
<evidence type="ECO:0000256" key="5">
    <source>
        <dbReference type="ARBA" id="ARBA00023002"/>
    </source>
</evidence>
<dbReference type="EMBL" id="FO082878">
    <property type="protein sequence ID" value="CCF78644.1"/>
    <property type="molecule type" value="Genomic_DNA"/>
</dbReference>
<feature type="binding site" evidence="9">
    <location>
        <position position="196"/>
    </location>
    <ligand>
        <name>substrate</name>
    </ligand>
</feature>
<evidence type="ECO:0000256" key="4">
    <source>
        <dbReference type="ARBA" id="ARBA00022857"/>
    </source>
</evidence>
<comment type="similarity">
    <text evidence="2 9">Belongs to the NAD(P)-dependent epimerase/dehydratase family. Fucose synthase subfamily.</text>
</comment>
<feature type="site" description="Important for catalytic activity" evidence="9">
    <location>
        <position position="96"/>
    </location>
</feature>
<feature type="site" description="Important for catalytic activity" evidence="9">
    <location>
        <position position="94"/>
    </location>
</feature>
<feature type="binding site" evidence="9">
    <location>
        <position position="166"/>
    </location>
    <ligand>
        <name>NADP(+)</name>
        <dbReference type="ChEBI" id="CHEBI:58349"/>
    </ligand>
</feature>
<comment type="catalytic activity">
    <reaction evidence="8 9">
        <text>GDP-beta-L-fucose + NADP(+) = GDP-4-dehydro-alpha-D-rhamnose + NADPH + H(+)</text>
        <dbReference type="Rhea" id="RHEA:18885"/>
        <dbReference type="ChEBI" id="CHEBI:15378"/>
        <dbReference type="ChEBI" id="CHEBI:57273"/>
        <dbReference type="ChEBI" id="CHEBI:57783"/>
        <dbReference type="ChEBI" id="CHEBI:57964"/>
        <dbReference type="ChEBI" id="CHEBI:58349"/>
        <dbReference type="EC" id="1.1.1.271"/>
    </reaction>
</comment>
<comment type="caution">
    <text evidence="9">Lacks conserved residue(s) required for the propagation of feature annotation.</text>
</comment>
<keyword evidence="4 9" id="KW-0521">NADP</keyword>
<feature type="binding site" evidence="9">
    <location>
        <position position="189"/>
    </location>
    <ligand>
        <name>substrate</name>
    </ligand>
</feature>
<name>L8BAF8_RUBGE</name>
<comment type="function">
    <text evidence="9">Catalyzes the two-step NADP-dependent conversion of GDP-4-dehydro-6-deoxy-D-mannose to GDP-fucose, involving an epimerase and a reductase reaction.</text>
</comment>
<dbReference type="GO" id="GO:0050577">
    <property type="term" value="F:GDP-L-fucose synthase activity"/>
    <property type="evidence" value="ECO:0007669"/>
    <property type="project" value="UniProtKB-UniRule"/>
</dbReference>
<evidence type="ECO:0000313" key="11">
    <source>
        <dbReference type="EMBL" id="CCF78644.1"/>
    </source>
</evidence>
<feature type="binding site" evidence="9">
    <location>
        <begin position="150"/>
        <end position="153"/>
    </location>
    <ligand>
        <name>NADP(+)</name>
        <dbReference type="ChEBI" id="CHEBI:58349"/>
    </ligand>
</feature>
<feature type="domain" description="NAD-dependent epimerase/dehydratase" evidence="10">
    <location>
        <begin position="1"/>
        <end position="214"/>
    </location>
</feature>
<dbReference type="AlphaFoldDB" id="L8BAF8"/>
<dbReference type="GO" id="GO:0016853">
    <property type="term" value="F:isomerase activity"/>
    <property type="evidence" value="ECO:0007669"/>
    <property type="project" value="UniProtKB-KW"/>
</dbReference>
<keyword evidence="5 9" id="KW-0560">Oxidoreductase</keyword>
<dbReference type="CDD" id="cd05239">
    <property type="entry name" value="GDP_FS_SDR_e"/>
    <property type="match status" value="1"/>
</dbReference>
<evidence type="ECO:0000256" key="3">
    <source>
        <dbReference type="ARBA" id="ARBA00012371"/>
    </source>
</evidence>
<dbReference type="GO" id="GO:0070401">
    <property type="term" value="F:NADP+ binding"/>
    <property type="evidence" value="ECO:0007669"/>
    <property type="project" value="UniProtKB-UniRule"/>
</dbReference>
<evidence type="ECO:0000256" key="2">
    <source>
        <dbReference type="ARBA" id="ARBA00005959"/>
    </source>
</evidence>
<keyword evidence="7 9" id="KW-0511">Multifunctional enzyme</keyword>
<organism evidence="11">
    <name type="scientific">Rubrivivax gelatinosus S1</name>
    <dbReference type="NCBI Taxonomy" id="1138313"/>
    <lineage>
        <taxon>Bacteria</taxon>
        <taxon>Pseudomonadati</taxon>
        <taxon>Pseudomonadota</taxon>
        <taxon>Betaproteobacteria</taxon>
        <taxon>Burkholderiales</taxon>
        <taxon>Sphaerotilaceae</taxon>
        <taxon>Rubrivivax</taxon>
    </lineage>
</organism>
<feature type="binding site" evidence="9">
    <location>
        <position position="127"/>
    </location>
    <ligand>
        <name>NADP(+)</name>
        <dbReference type="ChEBI" id="CHEBI:58349"/>
    </ligand>
</feature>
<dbReference type="InterPro" id="IPR036291">
    <property type="entry name" value="NAD(P)-bd_dom_sf"/>
</dbReference>
<reference evidence="11" key="1">
    <citation type="submission" date="2012-02" db="EMBL/GenBank/DDBJ databases">
        <authorList>
            <person name="Genoscope - CEA"/>
        </authorList>
    </citation>
    <scope>NUCLEOTIDE SEQUENCE</scope>
    <source>
        <strain evidence="11">S1</strain>
    </source>
</reference>
<dbReference type="GO" id="GO:0042351">
    <property type="term" value="P:'de novo' GDP-L-fucose biosynthetic process"/>
    <property type="evidence" value="ECO:0007669"/>
    <property type="project" value="UniProtKB-UniRule"/>
</dbReference>
<evidence type="ECO:0000256" key="8">
    <source>
        <dbReference type="ARBA" id="ARBA00051935"/>
    </source>
</evidence>
<dbReference type="EC" id="1.1.1.271" evidence="3 9"/>
<keyword evidence="6 9" id="KW-0413">Isomerase</keyword>
<dbReference type="PANTHER" id="PTHR43238:SF1">
    <property type="entry name" value="GDP-L-FUCOSE SYNTHASE"/>
    <property type="match status" value="1"/>
</dbReference>
<proteinExistence type="inferred from homology"/>
<gene>
    <name evidence="9 11" type="primary">fcl</name>
    <name evidence="11" type="ORF">RGS1_70350</name>
</gene>
<evidence type="ECO:0000256" key="7">
    <source>
        <dbReference type="ARBA" id="ARBA00023268"/>
    </source>
</evidence>
<sequence length="308" mass="33956">MVGSAIVRRLQALGHADILTATHAELDLTDQARVRQFFGDHRIGHVVLAAAKVGGIHANNTYPAEFIYENLMMECNVVHAAHVAGVQRLLFLGSSCIYPRMAPQPMREDALLTGTLESTNEPYAVAKIAGIKLCESYNRQYGRDYRSVMPTNLYGPGDNFHPENSHVIPALLRRFHEAVRSGQEEVVIWGSGTPMREFLHVDDMAAASVFVMGLDDATYRAHTQPMLSHINVGTGVDCTIRELAETVARVTGFQGRLTFDASKPDGTPRKLMDVSRLASLGWRAGIGLEDGLRDAYAWYLAHSEHARS</sequence>
<protein>
    <recommendedName>
        <fullName evidence="3 9">GDP-L-fucose synthase</fullName>
        <ecNumber evidence="3 9">1.1.1.271</ecNumber>
    </recommendedName>
    <alternativeName>
        <fullName evidence="9">GDP-4-keto-6-deoxy-D-mannose-3,5-epimerase-4-reductase</fullName>
    </alternativeName>
</protein>
<accession>L8BAF8</accession>
<dbReference type="SUPFAM" id="SSF51735">
    <property type="entry name" value="NAD(P)-binding Rossmann-fold domains"/>
    <property type="match status" value="1"/>
</dbReference>
<dbReference type="Pfam" id="PF01370">
    <property type="entry name" value="Epimerase"/>
    <property type="match status" value="1"/>
</dbReference>
<dbReference type="FunFam" id="3.40.50.720:FF:000101">
    <property type="entry name" value="GDP-L-fucose synthase"/>
    <property type="match status" value="1"/>
</dbReference>